<dbReference type="Gene3D" id="3.20.20.370">
    <property type="entry name" value="Glycoside hydrolase/deacetylase"/>
    <property type="match status" value="1"/>
</dbReference>
<dbReference type="SUPFAM" id="SSF88713">
    <property type="entry name" value="Glycoside hydrolase/deacetylase"/>
    <property type="match status" value="1"/>
</dbReference>
<evidence type="ECO:0000256" key="1">
    <source>
        <dbReference type="ARBA" id="ARBA00001946"/>
    </source>
</evidence>
<evidence type="ECO:0000256" key="5">
    <source>
        <dbReference type="ARBA" id="ARBA00023277"/>
    </source>
</evidence>
<keyword evidence="4" id="KW-0460">Magnesium</keyword>
<evidence type="ECO:0000256" key="2">
    <source>
        <dbReference type="ARBA" id="ARBA00022723"/>
    </source>
</evidence>
<proteinExistence type="predicted"/>
<reference evidence="6 7" key="1">
    <citation type="submission" date="2023-07" db="EMBL/GenBank/DDBJ databases">
        <title>Genomic Encyclopedia of Type Strains, Phase IV (KMG-IV): sequencing the most valuable type-strain genomes for metagenomic binning, comparative biology and taxonomic classification.</title>
        <authorList>
            <person name="Goeker M."/>
        </authorList>
    </citation>
    <scope>NUCLEOTIDE SEQUENCE [LARGE SCALE GENOMIC DNA]</scope>
    <source>
        <strain evidence="6 7">DSM 16784</strain>
    </source>
</reference>
<evidence type="ECO:0000313" key="7">
    <source>
        <dbReference type="Proteomes" id="UP001230220"/>
    </source>
</evidence>
<dbReference type="InterPro" id="IPR011330">
    <property type="entry name" value="Glyco_hydro/deAcase_b/a-brl"/>
</dbReference>
<keyword evidence="5" id="KW-0119">Carbohydrate metabolism</keyword>
<dbReference type="RefSeq" id="WP_307408870.1">
    <property type="nucleotide sequence ID" value="NZ_JAUSUR010000004.1"/>
</dbReference>
<comment type="caution">
    <text evidence="6">The sequence shown here is derived from an EMBL/GenBank/DDBJ whole genome shotgun (WGS) entry which is preliminary data.</text>
</comment>
<dbReference type="PANTHER" id="PTHR31609:SF1">
    <property type="entry name" value="CARBOHYDRATE DEACETYLASE"/>
    <property type="match status" value="1"/>
</dbReference>
<accession>A0ABU0E4S5</accession>
<dbReference type="GO" id="GO:0016787">
    <property type="term" value="F:hydrolase activity"/>
    <property type="evidence" value="ECO:0007669"/>
    <property type="project" value="UniProtKB-KW"/>
</dbReference>
<name>A0ABU0E4S5_9FIRM</name>
<keyword evidence="3 6" id="KW-0378">Hydrolase</keyword>
<organism evidence="6 7">
    <name type="scientific">Breznakia pachnodae</name>
    <dbReference type="NCBI Taxonomy" id="265178"/>
    <lineage>
        <taxon>Bacteria</taxon>
        <taxon>Bacillati</taxon>
        <taxon>Bacillota</taxon>
        <taxon>Erysipelotrichia</taxon>
        <taxon>Erysipelotrichales</taxon>
        <taxon>Erysipelotrichaceae</taxon>
        <taxon>Breznakia</taxon>
    </lineage>
</organism>
<gene>
    <name evidence="6" type="ORF">J2S15_002565</name>
</gene>
<keyword evidence="7" id="KW-1185">Reference proteome</keyword>
<evidence type="ECO:0000256" key="3">
    <source>
        <dbReference type="ARBA" id="ARBA00022801"/>
    </source>
</evidence>
<evidence type="ECO:0000313" key="6">
    <source>
        <dbReference type="EMBL" id="MDQ0361815.1"/>
    </source>
</evidence>
<dbReference type="Proteomes" id="UP001230220">
    <property type="component" value="Unassembled WGS sequence"/>
</dbReference>
<dbReference type="Pfam" id="PF04794">
    <property type="entry name" value="YdjC"/>
    <property type="match status" value="1"/>
</dbReference>
<sequence length="267" mass="30607">MKKLLMQSDDYGITDAVSDGVIKGITKGIIRNTGMFVNMDSSKLAAEKIKSVDVCLGIDINFVAGKPVSNPKEVPSLVDADGMFITSQEQMKKYPLKEVQGLVAVFEEDPYPYDEVLLETENQVKRFIELMGRNPEYLHPHSLCTPNTIKAMKTVADKYKIIFSMDVLGNDDYNYPMDADLLDKNRSLEDQLKPDKKVRFINKFLPNIGDNEIWIYIVHCGHIDYELFKHTSLTLDRMLDLDLAIDEEIIRYIKENEIELITYRDLV</sequence>
<dbReference type="PANTHER" id="PTHR31609">
    <property type="entry name" value="YDJC DEACETYLASE FAMILY MEMBER"/>
    <property type="match status" value="1"/>
</dbReference>
<comment type="cofactor">
    <cofactor evidence="1">
        <name>Mg(2+)</name>
        <dbReference type="ChEBI" id="CHEBI:18420"/>
    </cofactor>
</comment>
<dbReference type="EMBL" id="JAUSUR010000004">
    <property type="protein sequence ID" value="MDQ0361815.1"/>
    <property type="molecule type" value="Genomic_DNA"/>
</dbReference>
<dbReference type="InterPro" id="IPR006879">
    <property type="entry name" value="YdjC-like"/>
</dbReference>
<keyword evidence="2" id="KW-0479">Metal-binding</keyword>
<evidence type="ECO:0000256" key="4">
    <source>
        <dbReference type="ARBA" id="ARBA00022842"/>
    </source>
</evidence>
<protein>
    <submittedName>
        <fullName evidence="6">Glycoside hydrolase/deacetylase ChbG (UPF0249 family)</fullName>
    </submittedName>
</protein>